<feature type="domain" description="Acyltransferase 3" evidence="2">
    <location>
        <begin position="9"/>
        <end position="327"/>
    </location>
</feature>
<dbReference type="AlphaFoldDB" id="D9SFL7"/>
<dbReference type="HOGENOM" id="CLU_005679_2_0_4"/>
<gene>
    <name evidence="3" type="ordered locus">Galf_1287</name>
</gene>
<dbReference type="RefSeq" id="WP_013293253.1">
    <property type="nucleotide sequence ID" value="NC_014394.1"/>
</dbReference>
<feature type="transmembrane region" description="Helical" evidence="1">
    <location>
        <begin position="209"/>
        <end position="227"/>
    </location>
</feature>
<accession>D9SFL7</accession>
<keyword evidence="1" id="KW-0812">Transmembrane</keyword>
<evidence type="ECO:0000259" key="2">
    <source>
        <dbReference type="Pfam" id="PF01757"/>
    </source>
</evidence>
<dbReference type="Proteomes" id="UP000001235">
    <property type="component" value="Chromosome"/>
</dbReference>
<dbReference type="KEGG" id="gca:Galf_1287"/>
<keyword evidence="1" id="KW-0472">Membrane</keyword>
<reference evidence="3 4" key="1">
    <citation type="submission" date="2010-08" db="EMBL/GenBank/DDBJ databases">
        <title>Complete sequence of Gallionella capsiferriformans ES-2.</title>
        <authorList>
            <consortium name="US DOE Joint Genome Institute"/>
            <person name="Lucas S."/>
            <person name="Copeland A."/>
            <person name="Lapidus A."/>
            <person name="Cheng J.-F."/>
            <person name="Bruce D."/>
            <person name="Goodwin L."/>
            <person name="Pitluck S."/>
            <person name="Chertkov O."/>
            <person name="Davenport K.W."/>
            <person name="Detter J.C."/>
            <person name="Han C."/>
            <person name="Tapia R."/>
            <person name="Land M."/>
            <person name="Hauser L."/>
            <person name="Chang Y.-J."/>
            <person name="Jeffries C."/>
            <person name="Kyrpides N."/>
            <person name="Ivanova N."/>
            <person name="Mikhailova N."/>
            <person name="Shelobolina E.S."/>
            <person name="Picardal F."/>
            <person name="Roden E."/>
            <person name="Emerson D."/>
            <person name="Woyke T."/>
        </authorList>
    </citation>
    <scope>NUCLEOTIDE SEQUENCE [LARGE SCALE GENOMIC DNA]</scope>
    <source>
        <strain evidence="3 4">ES-2</strain>
    </source>
</reference>
<evidence type="ECO:0000313" key="4">
    <source>
        <dbReference type="Proteomes" id="UP000001235"/>
    </source>
</evidence>
<sequence length="352" mass="39189">MSATGNRFEYIEISRGIAALLVVCFHATGISGLTKYFGMAPLGGLFSFGYAGVDFFFVLSGFIIFYSTATNHANSSEIFSYIKHRLIRIYPIYWVVGFILLPLTYLMGHRVGVVNAVMDFLLVPREGYPFVPVAWTLRHEMLFYVSFMLFFLNVTLAWVYFLLWGVAIVLCGLFSLDFASPFASLYFNDHNLEFLLGIGIAQYAKSNQVLLIKPSFLFLGGAAIFIASGLNESLIHVGNYPEHGHYHLLYGVGAVLMIGGLIRLEADLKNYWVGMGTFLGRASYSIYLIHFAVLSAVVKLLVPLHFPLWLDLVLLVLSSVVIGSLLYQYVEVPLLAMIRSRGALASNVPARV</sequence>
<feature type="transmembrane region" description="Helical" evidence="1">
    <location>
        <begin position="45"/>
        <end position="66"/>
    </location>
</feature>
<organism evidence="3 4">
    <name type="scientific">Gallionella capsiferriformans (strain ES-2)</name>
    <name type="common">Gallionella ferruginea capsiferriformans (strain ES-2)</name>
    <dbReference type="NCBI Taxonomy" id="395494"/>
    <lineage>
        <taxon>Bacteria</taxon>
        <taxon>Pseudomonadati</taxon>
        <taxon>Pseudomonadota</taxon>
        <taxon>Betaproteobacteria</taxon>
        <taxon>Nitrosomonadales</taxon>
        <taxon>Gallionellaceae</taxon>
        <taxon>Gallionella</taxon>
    </lineage>
</organism>
<protein>
    <submittedName>
        <fullName evidence="3">Acyltransferase 3</fullName>
    </submittedName>
</protein>
<dbReference type="OrthoDB" id="9814807at2"/>
<feature type="transmembrane region" description="Helical" evidence="1">
    <location>
        <begin position="247"/>
        <end position="264"/>
    </location>
</feature>
<dbReference type="InterPro" id="IPR002656">
    <property type="entry name" value="Acyl_transf_3_dom"/>
</dbReference>
<feature type="transmembrane region" description="Helical" evidence="1">
    <location>
        <begin position="87"/>
        <end position="107"/>
    </location>
</feature>
<dbReference type="InterPro" id="IPR050879">
    <property type="entry name" value="Acyltransferase_3"/>
</dbReference>
<proteinExistence type="predicted"/>
<feature type="transmembrane region" description="Helical" evidence="1">
    <location>
        <begin position="12"/>
        <end position="33"/>
    </location>
</feature>
<keyword evidence="4" id="KW-1185">Reference proteome</keyword>
<dbReference type="eggNOG" id="COG1835">
    <property type="taxonomic scope" value="Bacteria"/>
</dbReference>
<dbReference type="EMBL" id="CP002159">
    <property type="protein sequence ID" value="ADL55314.1"/>
    <property type="molecule type" value="Genomic_DNA"/>
</dbReference>
<dbReference type="Pfam" id="PF01757">
    <property type="entry name" value="Acyl_transf_3"/>
    <property type="match status" value="1"/>
</dbReference>
<dbReference type="GO" id="GO:0000271">
    <property type="term" value="P:polysaccharide biosynthetic process"/>
    <property type="evidence" value="ECO:0007669"/>
    <property type="project" value="TreeGrafter"/>
</dbReference>
<dbReference type="PANTHER" id="PTHR23028">
    <property type="entry name" value="ACETYLTRANSFERASE"/>
    <property type="match status" value="1"/>
</dbReference>
<keyword evidence="1" id="KW-1133">Transmembrane helix</keyword>
<dbReference type="PANTHER" id="PTHR23028:SF131">
    <property type="entry name" value="BLR2367 PROTEIN"/>
    <property type="match status" value="1"/>
</dbReference>
<dbReference type="GO" id="GO:0016747">
    <property type="term" value="F:acyltransferase activity, transferring groups other than amino-acyl groups"/>
    <property type="evidence" value="ECO:0007669"/>
    <property type="project" value="InterPro"/>
</dbReference>
<dbReference type="GO" id="GO:0016020">
    <property type="term" value="C:membrane"/>
    <property type="evidence" value="ECO:0007669"/>
    <property type="project" value="TreeGrafter"/>
</dbReference>
<name>D9SFL7_GALCS</name>
<dbReference type="STRING" id="395494.Galf_1287"/>
<feature type="transmembrane region" description="Helical" evidence="1">
    <location>
        <begin position="308"/>
        <end position="330"/>
    </location>
</feature>
<keyword evidence="3" id="KW-0808">Transferase</keyword>
<keyword evidence="3" id="KW-0012">Acyltransferase</keyword>
<evidence type="ECO:0000313" key="3">
    <source>
        <dbReference type="EMBL" id="ADL55314.1"/>
    </source>
</evidence>
<evidence type="ECO:0000256" key="1">
    <source>
        <dbReference type="SAM" id="Phobius"/>
    </source>
</evidence>